<reference evidence="1" key="1">
    <citation type="submission" date="2020-05" db="EMBL/GenBank/DDBJ databases">
        <title>Mycena genomes resolve the evolution of fungal bioluminescence.</title>
        <authorList>
            <person name="Tsai I.J."/>
        </authorList>
    </citation>
    <scope>NUCLEOTIDE SEQUENCE</scope>
    <source>
        <strain evidence="1">CCC161011</strain>
    </source>
</reference>
<dbReference type="OrthoDB" id="3269456at2759"/>
<gene>
    <name evidence="1" type="ORF">MVEN_01136800</name>
</gene>
<evidence type="ECO:0000313" key="1">
    <source>
        <dbReference type="EMBL" id="KAF7354476.1"/>
    </source>
</evidence>
<name>A0A8H7D0B5_9AGAR</name>
<proteinExistence type="predicted"/>
<dbReference type="AlphaFoldDB" id="A0A8H7D0B5"/>
<sequence>MNSFYNNDIAKAALETWAQGMCDPTSPFIAAGLTHPAARLEVAKVTVDKFEEGRVLRAMLPGDSSREEAVFTVAGILSNKDLPPAFRIQPNCVQYAQAYAEIIGYDSNLFHQALVRIAEVGYLMLTAIEEGQMEGWRPEEQHPLFEQKLSSSTRYFTVQKGIPEGNRIKFCRFVDPHGVLAKLEKPGVVHCLDNDVAYLELKDKKAAYISHTAAPPAISGSTTRHSNNPIAKRHQIEVDSDLEEEEPPAVRMQMVNLNMEQGGGEKVTEHGAKSGNQ</sequence>
<keyword evidence="2" id="KW-1185">Reference proteome</keyword>
<dbReference type="Proteomes" id="UP000620124">
    <property type="component" value="Unassembled WGS sequence"/>
</dbReference>
<organism evidence="1 2">
    <name type="scientific">Mycena venus</name>
    <dbReference type="NCBI Taxonomy" id="2733690"/>
    <lineage>
        <taxon>Eukaryota</taxon>
        <taxon>Fungi</taxon>
        <taxon>Dikarya</taxon>
        <taxon>Basidiomycota</taxon>
        <taxon>Agaricomycotina</taxon>
        <taxon>Agaricomycetes</taxon>
        <taxon>Agaricomycetidae</taxon>
        <taxon>Agaricales</taxon>
        <taxon>Marasmiineae</taxon>
        <taxon>Mycenaceae</taxon>
        <taxon>Mycena</taxon>
    </lineage>
</organism>
<dbReference type="EMBL" id="JACAZI010000008">
    <property type="protein sequence ID" value="KAF7354476.1"/>
    <property type="molecule type" value="Genomic_DNA"/>
</dbReference>
<evidence type="ECO:0000313" key="2">
    <source>
        <dbReference type="Proteomes" id="UP000620124"/>
    </source>
</evidence>
<accession>A0A8H7D0B5</accession>
<protein>
    <submittedName>
        <fullName evidence="1">Uncharacterized protein</fullName>
    </submittedName>
</protein>
<comment type="caution">
    <text evidence="1">The sequence shown here is derived from an EMBL/GenBank/DDBJ whole genome shotgun (WGS) entry which is preliminary data.</text>
</comment>